<evidence type="ECO:0000313" key="3">
    <source>
        <dbReference type="Proteomes" id="UP001595961"/>
    </source>
</evidence>
<dbReference type="RefSeq" id="WP_266149427.1">
    <property type="nucleotide sequence ID" value="NZ_CP064028.1"/>
</dbReference>
<proteinExistence type="predicted"/>
<dbReference type="InterPro" id="IPR018968">
    <property type="entry name" value="Phasin"/>
</dbReference>
<evidence type="ECO:0000259" key="1">
    <source>
        <dbReference type="Pfam" id="PF09361"/>
    </source>
</evidence>
<reference evidence="3" key="1">
    <citation type="journal article" date="2019" name="Int. J. Syst. Evol. Microbiol.">
        <title>The Global Catalogue of Microorganisms (GCM) 10K type strain sequencing project: providing services to taxonomists for standard genome sequencing and annotation.</title>
        <authorList>
            <consortium name="The Broad Institute Genomics Platform"/>
            <consortium name="The Broad Institute Genome Sequencing Center for Infectious Disease"/>
            <person name="Wu L."/>
            <person name="Ma J."/>
        </authorList>
    </citation>
    <scope>NUCLEOTIDE SEQUENCE [LARGE SCALE GENOMIC DNA]</scope>
    <source>
        <strain evidence="3">CCM 4481</strain>
    </source>
</reference>
<protein>
    <submittedName>
        <fullName evidence="2">Phasin family protein</fullName>
    </submittedName>
</protein>
<feature type="domain" description="Phasin" evidence="1">
    <location>
        <begin position="11"/>
        <end position="103"/>
    </location>
</feature>
<comment type="caution">
    <text evidence="2">The sequence shown here is derived from an EMBL/GenBank/DDBJ whole genome shotgun (WGS) entry which is preliminary data.</text>
</comment>
<dbReference type="EMBL" id="JBHSGA010000003">
    <property type="protein sequence ID" value="MFC4525505.1"/>
    <property type="molecule type" value="Genomic_DNA"/>
</dbReference>
<keyword evidence="3" id="KW-1185">Reference proteome</keyword>
<dbReference type="Proteomes" id="UP001595961">
    <property type="component" value="Unassembled WGS sequence"/>
</dbReference>
<sequence length="155" mass="17070">MSNPSDLPLSLYKANTEFQLRVSKLVMENWKKWLELSSRAVDDGISESQARVEQLLKAQDWTALASMPGETFWRLLQQRAGDTEVTNQIAANVQAHFAQGLQEAIMTWQQDTSRALGGVGDLTAGAAPWNDIMAQWSKLWPMAGGPGGKGPARDK</sequence>
<name>A0ABV9BY41_9GAMM</name>
<gene>
    <name evidence="2" type="ORF">ACFO5W_02535</name>
</gene>
<dbReference type="Pfam" id="PF09361">
    <property type="entry name" value="Phasin_2"/>
    <property type="match status" value="1"/>
</dbReference>
<organism evidence="2 3">
    <name type="scientific">Dyella halodurans</name>
    <dbReference type="NCBI Taxonomy" id="1920171"/>
    <lineage>
        <taxon>Bacteria</taxon>
        <taxon>Pseudomonadati</taxon>
        <taxon>Pseudomonadota</taxon>
        <taxon>Gammaproteobacteria</taxon>
        <taxon>Lysobacterales</taxon>
        <taxon>Rhodanobacteraceae</taxon>
        <taxon>Dyella</taxon>
    </lineage>
</organism>
<evidence type="ECO:0000313" key="2">
    <source>
        <dbReference type="EMBL" id="MFC4525505.1"/>
    </source>
</evidence>
<accession>A0ABV9BY41</accession>